<dbReference type="Pfam" id="PF13365">
    <property type="entry name" value="Trypsin_2"/>
    <property type="match status" value="1"/>
</dbReference>
<dbReference type="InterPro" id="IPR043504">
    <property type="entry name" value="Peptidase_S1_PA_chymotrypsin"/>
</dbReference>
<proteinExistence type="inferred from homology"/>
<evidence type="ECO:0000256" key="4">
    <source>
        <dbReference type="ARBA" id="ARBA00022729"/>
    </source>
</evidence>
<keyword evidence="4" id="KW-0732">Signal</keyword>
<dbReference type="PANTHER" id="PTHR43019:SF23">
    <property type="entry name" value="PROTEASE DO-LIKE 5, CHLOROPLASTIC"/>
    <property type="match status" value="1"/>
</dbReference>
<dbReference type="InterPro" id="IPR009003">
    <property type="entry name" value="Peptidase_S1_PA"/>
</dbReference>
<comment type="subcellular location">
    <subcellularLocation>
        <location evidence="1">Secreted</location>
    </subcellularLocation>
</comment>
<evidence type="ECO:0000313" key="8">
    <source>
        <dbReference type="EMBL" id="MFC0342573.1"/>
    </source>
</evidence>
<reference evidence="8 9" key="1">
    <citation type="submission" date="2024-09" db="EMBL/GenBank/DDBJ databases">
        <authorList>
            <person name="Sun Q."/>
            <person name="Mori K."/>
        </authorList>
    </citation>
    <scope>NUCLEOTIDE SEQUENCE [LARGE SCALE GENOMIC DNA]</scope>
    <source>
        <strain evidence="8 9">KCTC 22789</strain>
    </source>
</reference>
<evidence type="ECO:0000256" key="5">
    <source>
        <dbReference type="ARBA" id="ARBA00022801"/>
    </source>
</evidence>
<accession>A0ABV6I8L5</accession>
<evidence type="ECO:0000256" key="1">
    <source>
        <dbReference type="ARBA" id="ARBA00004613"/>
    </source>
</evidence>
<dbReference type="EMBL" id="JBHLWE010000080">
    <property type="protein sequence ID" value="MFC0342573.1"/>
    <property type="molecule type" value="Genomic_DNA"/>
</dbReference>
<dbReference type="InterPro" id="IPR008256">
    <property type="entry name" value="Peptidase_S1B"/>
</dbReference>
<dbReference type="PRINTS" id="PR00839">
    <property type="entry name" value="V8PROTEASE"/>
</dbReference>
<evidence type="ECO:0000256" key="3">
    <source>
        <dbReference type="ARBA" id="ARBA00022670"/>
    </source>
</evidence>
<evidence type="ECO:0000256" key="2">
    <source>
        <dbReference type="ARBA" id="ARBA00008764"/>
    </source>
</evidence>
<evidence type="ECO:0000256" key="7">
    <source>
        <dbReference type="RuleBase" id="RU004296"/>
    </source>
</evidence>
<keyword evidence="3 7" id="KW-0645">Protease</keyword>
<organism evidence="8 9">
    <name type="scientific">Paracoccus niistensis</name>
    <dbReference type="NCBI Taxonomy" id="632935"/>
    <lineage>
        <taxon>Bacteria</taxon>
        <taxon>Pseudomonadati</taxon>
        <taxon>Pseudomonadota</taxon>
        <taxon>Alphaproteobacteria</taxon>
        <taxon>Rhodobacterales</taxon>
        <taxon>Paracoccaceae</taxon>
        <taxon>Paracoccus</taxon>
    </lineage>
</organism>
<protein>
    <recommendedName>
        <fullName evidence="7">Serine protease</fullName>
        <ecNumber evidence="7">3.4.21.-</ecNumber>
    </recommendedName>
</protein>
<dbReference type="SUPFAM" id="SSF50494">
    <property type="entry name" value="Trypsin-like serine proteases"/>
    <property type="match status" value="1"/>
</dbReference>
<dbReference type="RefSeq" id="WP_377700194.1">
    <property type="nucleotide sequence ID" value="NZ_JBHLWE010000080.1"/>
</dbReference>
<name>A0ABV6I8L5_9RHOB</name>
<dbReference type="EC" id="3.4.21.-" evidence="7"/>
<dbReference type="GO" id="GO:0008233">
    <property type="term" value="F:peptidase activity"/>
    <property type="evidence" value="ECO:0007669"/>
    <property type="project" value="UniProtKB-KW"/>
</dbReference>
<gene>
    <name evidence="8" type="ORF">ACFFII_17710</name>
</gene>
<dbReference type="GO" id="GO:0006508">
    <property type="term" value="P:proteolysis"/>
    <property type="evidence" value="ECO:0007669"/>
    <property type="project" value="UniProtKB-KW"/>
</dbReference>
<sequence length="362" mass="39419">MKTPVYLFIYATLVGFLQASIATEARGDGSLGSSIFSHYASRAAHVETTVVMRDGSIAHGHGSGFLISDNLIITNKHVVPEYDDASVYIVKVRLSSIMHDPLIISDISRSETEDIAVLRIEDSTNVNVSCPVMFYESTDVVQPGDQIFVLGYPLSQDLSIFNGIISNMSDPKKWQTNSLFNKGSSGGPVFSQEGAFIGVAVGGIVCWPSGAEKCHDVDGVNFFIPAVRIFQASPHADLSVDHLYEHACWDDAGGDLPSTTPTDTLSRAFSFSQTKDDHPIVLSPHSRVYGESLDDILRPEPGYRLTACTLQPSSANNAHDGTCNILPGGERAQFRVRLESGPALDRWRGWWTGTIVLNQEKI</sequence>
<comment type="caution">
    <text evidence="8">The sequence shown here is derived from an EMBL/GenBank/DDBJ whole genome shotgun (WGS) entry which is preliminary data.</text>
</comment>
<evidence type="ECO:0000313" key="9">
    <source>
        <dbReference type="Proteomes" id="UP001589799"/>
    </source>
</evidence>
<keyword evidence="6 7" id="KW-0720">Serine protease</keyword>
<comment type="similarity">
    <text evidence="2 7">Belongs to the peptidase S1B family.</text>
</comment>
<dbReference type="Gene3D" id="2.40.10.10">
    <property type="entry name" value="Trypsin-like serine proteases"/>
    <property type="match status" value="2"/>
</dbReference>
<dbReference type="PANTHER" id="PTHR43019">
    <property type="entry name" value="SERINE ENDOPROTEASE DEGS"/>
    <property type="match status" value="1"/>
</dbReference>
<dbReference type="Proteomes" id="UP001589799">
    <property type="component" value="Unassembled WGS sequence"/>
</dbReference>
<keyword evidence="5 7" id="KW-0378">Hydrolase</keyword>
<keyword evidence="9" id="KW-1185">Reference proteome</keyword>
<evidence type="ECO:0000256" key="6">
    <source>
        <dbReference type="ARBA" id="ARBA00022825"/>
    </source>
</evidence>